<gene>
    <name evidence="2" type="ORF">NSCI0253_LOCUS22834</name>
</gene>
<feature type="compositionally biased region" description="Polar residues" evidence="1">
    <location>
        <begin position="426"/>
        <end position="443"/>
    </location>
</feature>
<dbReference type="AlphaFoldDB" id="A0A7S1F6V5"/>
<feature type="compositionally biased region" description="Polar residues" evidence="1">
    <location>
        <begin position="788"/>
        <end position="805"/>
    </location>
</feature>
<feature type="region of interest" description="Disordered" evidence="1">
    <location>
        <begin position="679"/>
        <end position="765"/>
    </location>
</feature>
<feature type="region of interest" description="Disordered" evidence="1">
    <location>
        <begin position="778"/>
        <end position="818"/>
    </location>
</feature>
<accession>A0A7S1F6V5</accession>
<name>A0A7S1F6V5_NOCSC</name>
<feature type="region of interest" description="Disordered" evidence="1">
    <location>
        <begin position="386"/>
        <end position="466"/>
    </location>
</feature>
<protein>
    <submittedName>
        <fullName evidence="2">Uncharacterized protein</fullName>
    </submittedName>
</protein>
<feature type="compositionally biased region" description="Basic residues" evidence="1">
    <location>
        <begin position="387"/>
        <end position="396"/>
    </location>
</feature>
<feature type="region of interest" description="Disordered" evidence="1">
    <location>
        <begin position="504"/>
        <end position="534"/>
    </location>
</feature>
<reference evidence="2" key="1">
    <citation type="submission" date="2021-01" db="EMBL/GenBank/DDBJ databases">
        <authorList>
            <person name="Corre E."/>
            <person name="Pelletier E."/>
            <person name="Niang G."/>
            <person name="Scheremetjew M."/>
            <person name="Finn R."/>
            <person name="Kale V."/>
            <person name="Holt S."/>
            <person name="Cochrane G."/>
            <person name="Meng A."/>
            <person name="Brown T."/>
            <person name="Cohen L."/>
        </authorList>
    </citation>
    <scope>NUCLEOTIDE SEQUENCE</scope>
</reference>
<organism evidence="2">
    <name type="scientific">Noctiluca scintillans</name>
    <name type="common">Sea sparkle</name>
    <name type="synonym">Red tide dinoflagellate</name>
    <dbReference type="NCBI Taxonomy" id="2966"/>
    <lineage>
        <taxon>Eukaryota</taxon>
        <taxon>Sar</taxon>
        <taxon>Alveolata</taxon>
        <taxon>Dinophyceae</taxon>
        <taxon>Noctilucales</taxon>
        <taxon>Noctilucaceae</taxon>
        <taxon>Noctiluca</taxon>
    </lineage>
</organism>
<evidence type="ECO:0000313" key="2">
    <source>
        <dbReference type="EMBL" id="CAD8848484.1"/>
    </source>
</evidence>
<sequence>MAFASAPLGLPSEGHMDTAVAGVVESSAPSGQGKATFAGMVSDTADIEMEDVEAAELADGACLQEMLCALSGFGEDEEPLVPVQGFEGWDAEIDTCSTLGREVERCVDDLLEKCAARQDDVETCEVEMPAAGASQDFTCAEPPATTEKRMMLQRLVSQVMQTVDAKTGIRGTDLMKRMRDLHPGLHDDMNRCSHKRLRGLLEAMPTVARLRIENHKMIVHPVRVDAEVVSEASSDMGVVRSVVAGDQRPTQNVEPLRRRQFWSEKCRGRPKKAFREAWRGSVNNGLGRGRGPHGLVHSDHPVRADLWQLQETRHRLYTEFLLLAAQGLRCAMCQMPISPTMCGTLSLRKCDHRVHAVCLTKAGRGPDGHPVCYACQLAEMHGEGRNLKHRAPKGKGKTLGLGDEWVPHIPASPSPRRGLDRALCSPPSQIPGSPLSESSASGTSRRRRPEHDVDITDGGSCRKRGTSRWCEDCQRHLGWVQMPQAGSTQRCADCERRVAVSVFTPDAPPQEPSDSDVAVPQVEGSVNRTDEDRGARASAVDTAHDLEVDVWGFRVAMDRFSESTCPEDQAAVLSALLRSHPTMSLLRDVPWAKALEPIAEEREPASLESFVAKLAQELRTSWTELCIDSDCYGEGSQFSPTEGLSNMEVDFTGQESETHAQGEPDECSEESLVITEEVPQPISPKAPESPKLTSVQSQKDGEIAAPVGLHRPDVPNALPATNGVPGGTEPDLSKPPVSPGQQLGGAETGRPEGAGEQPETMSKRNLLGLLERARKRARRFAVDDDETPSGSASRQRSVPPTSTSGVVGVASMDGGTIL</sequence>
<evidence type="ECO:0000256" key="1">
    <source>
        <dbReference type="SAM" id="MobiDB-lite"/>
    </source>
</evidence>
<proteinExistence type="predicted"/>
<dbReference type="EMBL" id="HBFQ01032448">
    <property type="protein sequence ID" value="CAD8848484.1"/>
    <property type="molecule type" value="Transcribed_RNA"/>
</dbReference>